<evidence type="ECO:0000259" key="8">
    <source>
        <dbReference type="Pfam" id="PF02770"/>
    </source>
</evidence>
<organism evidence="10">
    <name type="scientific">Caldilinea aerophila</name>
    <dbReference type="NCBI Taxonomy" id="133453"/>
    <lineage>
        <taxon>Bacteria</taxon>
        <taxon>Bacillati</taxon>
        <taxon>Chloroflexota</taxon>
        <taxon>Caldilineae</taxon>
        <taxon>Caldilineales</taxon>
        <taxon>Caldilineaceae</taxon>
        <taxon>Caldilinea</taxon>
    </lineage>
</organism>
<feature type="domain" description="Acyl-CoA oxidase/dehydrogenase middle" evidence="8">
    <location>
        <begin position="135"/>
        <end position="229"/>
    </location>
</feature>
<evidence type="ECO:0000259" key="7">
    <source>
        <dbReference type="Pfam" id="PF00441"/>
    </source>
</evidence>
<dbReference type="Gene3D" id="1.20.140.10">
    <property type="entry name" value="Butyryl-CoA Dehydrogenase, subunit A, domain 3"/>
    <property type="match status" value="1"/>
</dbReference>
<dbReference type="PANTHER" id="PTHR43884">
    <property type="entry name" value="ACYL-COA DEHYDROGENASE"/>
    <property type="match status" value="1"/>
</dbReference>
<protein>
    <submittedName>
        <fullName evidence="10">Acyl-CoA dehydrogenase</fullName>
    </submittedName>
</protein>
<dbReference type="Gene3D" id="1.10.540.10">
    <property type="entry name" value="Acyl-CoA dehydrogenase/oxidase, N-terminal domain"/>
    <property type="match status" value="1"/>
</dbReference>
<evidence type="ECO:0000259" key="9">
    <source>
        <dbReference type="Pfam" id="PF02771"/>
    </source>
</evidence>
<gene>
    <name evidence="10" type="ORF">ENQ20_19405</name>
</gene>
<dbReference type="PANTHER" id="PTHR43884:SF12">
    <property type="entry name" value="ISOVALERYL-COA DEHYDROGENASE, MITOCHONDRIAL-RELATED"/>
    <property type="match status" value="1"/>
</dbReference>
<comment type="caution">
    <text evidence="10">The sequence shown here is derived from an EMBL/GenBank/DDBJ whole genome shotgun (WGS) entry which is preliminary data.</text>
</comment>
<dbReference type="SUPFAM" id="SSF56645">
    <property type="entry name" value="Acyl-CoA dehydrogenase NM domain-like"/>
    <property type="match status" value="1"/>
</dbReference>
<dbReference type="GO" id="GO:0003995">
    <property type="term" value="F:acyl-CoA dehydrogenase activity"/>
    <property type="evidence" value="ECO:0007669"/>
    <property type="project" value="InterPro"/>
</dbReference>
<dbReference type="PIRSF" id="PIRSF016578">
    <property type="entry name" value="HsaA"/>
    <property type="match status" value="1"/>
</dbReference>
<dbReference type="FunFam" id="2.40.110.10:FF:000001">
    <property type="entry name" value="Acyl-CoA dehydrogenase, mitochondrial"/>
    <property type="match status" value="1"/>
</dbReference>
<dbReference type="Pfam" id="PF02771">
    <property type="entry name" value="Acyl-CoA_dh_N"/>
    <property type="match status" value="1"/>
</dbReference>
<evidence type="ECO:0000256" key="4">
    <source>
        <dbReference type="ARBA" id="ARBA00022827"/>
    </source>
</evidence>
<dbReference type="Pfam" id="PF02770">
    <property type="entry name" value="Acyl-CoA_dh_M"/>
    <property type="match status" value="1"/>
</dbReference>
<feature type="domain" description="Acyl-CoA dehydrogenase/oxidase C-terminal" evidence="7">
    <location>
        <begin position="241"/>
        <end position="389"/>
    </location>
</feature>
<evidence type="ECO:0000256" key="5">
    <source>
        <dbReference type="ARBA" id="ARBA00023002"/>
    </source>
</evidence>
<sequence>MLATVEEQKSGLNFELTEDQVMLQNLARDFARKEIIESGAAERYDVSGEWPWDLWKKALKVGLVNLNIPEEYGGLGASVLEECIVAEELAYGCSGIQTALMLNQLAVLPILIAGNEEQKQRYFPKLTQDGKIMSYCMTEPDAGSDVAGIKTTAIRKGNRYILNGTKTWITDGPVASYFTVFAKTDPNGRHKGMSCFIVEREWKGVSTSKPLEKMGQHAAQACQVFFEDVEVPVENLLGREGDGFMIGMKVFDKSRPPVAAAATGVARRALDEAVRYAGERHAFGQPIHSFQGVGFMLADMKIRVEAARALTWKSAWLIDHGRRNTMEAAVAKAFAADAAVLNALDAVQVFGGNGYSREYPVEKLLRDSKIYQIYEGTTQIQKGIILRELYKS</sequence>
<dbReference type="Gene3D" id="2.40.110.10">
    <property type="entry name" value="Butyryl-CoA Dehydrogenase, subunit A, domain 2"/>
    <property type="match status" value="1"/>
</dbReference>
<dbReference type="PROSITE" id="PS00073">
    <property type="entry name" value="ACYL_COA_DH_2"/>
    <property type="match status" value="1"/>
</dbReference>
<accession>A0A7C1JN03</accession>
<evidence type="ECO:0000256" key="6">
    <source>
        <dbReference type="RuleBase" id="RU362125"/>
    </source>
</evidence>
<dbReference type="AlphaFoldDB" id="A0A7C1JN03"/>
<keyword evidence="3 6" id="KW-0285">Flavoprotein</keyword>
<dbReference type="GO" id="GO:0050660">
    <property type="term" value="F:flavin adenine dinucleotide binding"/>
    <property type="evidence" value="ECO:0007669"/>
    <property type="project" value="InterPro"/>
</dbReference>
<dbReference type="InterPro" id="IPR006089">
    <property type="entry name" value="Acyl-CoA_DH_CS"/>
</dbReference>
<proteinExistence type="inferred from homology"/>
<reference evidence="10" key="1">
    <citation type="journal article" date="2020" name="mSystems">
        <title>Genome- and Community-Level Interaction Insights into Carbon Utilization and Element Cycling Functions of Hydrothermarchaeota in Hydrothermal Sediment.</title>
        <authorList>
            <person name="Zhou Z."/>
            <person name="Liu Y."/>
            <person name="Xu W."/>
            <person name="Pan J."/>
            <person name="Luo Z.H."/>
            <person name="Li M."/>
        </authorList>
    </citation>
    <scope>NUCLEOTIDE SEQUENCE [LARGE SCALE GENOMIC DNA]</scope>
    <source>
        <strain evidence="10">SpSt-289</strain>
    </source>
</reference>
<keyword evidence="4 6" id="KW-0274">FAD</keyword>
<dbReference type="InterPro" id="IPR006091">
    <property type="entry name" value="Acyl-CoA_Oxase/DH_mid-dom"/>
</dbReference>
<dbReference type="SUPFAM" id="SSF47203">
    <property type="entry name" value="Acyl-CoA dehydrogenase C-terminal domain-like"/>
    <property type="match status" value="1"/>
</dbReference>
<dbReference type="InterPro" id="IPR009075">
    <property type="entry name" value="AcylCo_DH/oxidase_C"/>
</dbReference>
<evidence type="ECO:0000256" key="2">
    <source>
        <dbReference type="ARBA" id="ARBA00009347"/>
    </source>
</evidence>
<dbReference type="InterPro" id="IPR036250">
    <property type="entry name" value="AcylCo_DH-like_C"/>
</dbReference>
<name>A0A7C1JN03_9CHLR</name>
<dbReference type="InterPro" id="IPR013786">
    <property type="entry name" value="AcylCoA_DH/ox_N"/>
</dbReference>
<keyword evidence="5 6" id="KW-0560">Oxidoreductase</keyword>
<feature type="domain" description="Acyl-CoA dehydrogenase/oxidase N-terminal" evidence="9">
    <location>
        <begin position="17"/>
        <end position="127"/>
    </location>
</feature>
<evidence type="ECO:0000256" key="1">
    <source>
        <dbReference type="ARBA" id="ARBA00001974"/>
    </source>
</evidence>
<evidence type="ECO:0000313" key="10">
    <source>
        <dbReference type="EMBL" id="HDX33626.1"/>
    </source>
</evidence>
<dbReference type="EMBL" id="DSMG01000196">
    <property type="protein sequence ID" value="HDX33626.1"/>
    <property type="molecule type" value="Genomic_DNA"/>
</dbReference>
<dbReference type="Pfam" id="PF00441">
    <property type="entry name" value="Acyl-CoA_dh_1"/>
    <property type="match status" value="1"/>
</dbReference>
<evidence type="ECO:0000256" key="3">
    <source>
        <dbReference type="ARBA" id="ARBA00022630"/>
    </source>
</evidence>
<comment type="cofactor">
    <cofactor evidence="1 6">
        <name>FAD</name>
        <dbReference type="ChEBI" id="CHEBI:57692"/>
    </cofactor>
</comment>
<dbReference type="PROSITE" id="PS00072">
    <property type="entry name" value="ACYL_COA_DH_1"/>
    <property type="match status" value="1"/>
</dbReference>
<dbReference type="FunFam" id="1.20.140.10:FF:000011">
    <property type="entry name" value="Medium-chain specific acyl-CoA dehydrogenase, mitochondrial"/>
    <property type="match status" value="1"/>
</dbReference>
<dbReference type="InterPro" id="IPR009100">
    <property type="entry name" value="AcylCoA_DH/oxidase_NM_dom_sf"/>
</dbReference>
<dbReference type="FunFam" id="1.10.540.10:FF:000026">
    <property type="entry name" value="Acyl-CoA dehydrogenase medium chain"/>
    <property type="match status" value="1"/>
</dbReference>
<dbReference type="InterPro" id="IPR037069">
    <property type="entry name" value="AcylCoA_DH/ox_N_sf"/>
</dbReference>
<dbReference type="InterPro" id="IPR046373">
    <property type="entry name" value="Acyl-CoA_Oxase/DH_mid-dom_sf"/>
</dbReference>
<comment type="similarity">
    <text evidence="2 6">Belongs to the acyl-CoA dehydrogenase family.</text>
</comment>